<evidence type="ECO:0000256" key="2">
    <source>
        <dbReference type="SAM" id="Coils"/>
    </source>
</evidence>
<dbReference type="Pfam" id="PF02944">
    <property type="entry name" value="BESS"/>
    <property type="match status" value="1"/>
</dbReference>
<dbReference type="GO" id="GO:0003677">
    <property type="term" value="F:DNA binding"/>
    <property type="evidence" value="ECO:0007669"/>
    <property type="project" value="InterPro"/>
</dbReference>
<comment type="caution">
    <text evidence="5">The sequence shown here is derived from an EMBL/GenBank/DDBJ whole genome shotgun (WGS) entry which is preliminary data.</text>
</comment>
<evidence type="ECO:0000313" key="6">
    <source>
        <dbReference type="Proteomes" id="UP000735302"/>
    </source>
</evidence>
<evidence type="ECO:0000313" key="5">
    <source>
        <dbReference type="EMBL" id="GFO30196.1"/>
    </source>
</evidence>
<dbReference type="InterPro" id="IPR026652">
    <property type="entry name" value="CEP128"/>
</dbReference>
<dbReference type="Pfam" id="PF10545">
    <property type="entry name" value="MADF_DNA_bdg"/>
    <property type="match status" value="1"/>
</dbReference>
<dbReference type="GO" id="GO:0000922">
    <property type="term" value="C:spindle pole"/>
    <property type="evidence" value="ECO:0007669"/>
    <property type="project" value="TreeGrafter"/>
</dbReference>
<accession>A0AAV4CFP5</accession>
<feature type="region of interest" description="Disordered" evidence="3">
    <location>
        <begin position="471"/>
        <end position="554"/>
    </location>
</feature>
<keyword evidence="6" id="KW-1185">Reference proteome</keyword>
<dbReference type="Proteomes" id="UP000735302">
    <property type="component" value="Unassembled WGS sequence"/>
</dbReference>
<dbReference type="InterPro" id="IPR006578">
    <property type="entry name" value="MADF-dom"/>
</dbReference>
<organism evidence="5 6">
    <name type="scientific">Plakobranchus ocellatus</name>
    <dbReference type="NCBI Taxonomy" id="259542"/>
    <lineage>
        <taxon>Eukaryota</taxon>
        <taxon>Metazoa</taxon>
        <taxon>Spiralia</taxon>
        <taxon>Lophotrochozoa</taxon>
        <taxon>Mollusca</taxon>
        <taxon>Gastropoda</taxon>
        <taxon>Heterobranchia</taxon>
        <taxon>Euthyneura</taxon>
        <taxon>Panpulmonata</taxon>
        <taxon>Sacoglossa</taxon>
        <taxon>Placobranchoidea</taxon>
        <taxon>Plakobranchidae</taxon>
        <taxon>Plakobranchus</taxon>
    </lineage>
</organism>
<feature type="coiled-coil region" evidence="2">
    <location>
        <begin position="444"/>
        <end position="471"/>
    </location>
</feature>
<evidence type="ECO:0000256" key="1">
    <source>
        <dbReference type="PROSITE-ProRule" id="PRU00371"/>
    </source>
</evidence>
<dbReference type="AlphaFoldDB" id="A0AAV4CFP5"/>
<evidence type="ECO:0000259" key="4">
    <source>
        <dbReference type="PROSITE" id="PS51031"/>
    </source>
</evidence>
<dbReference type="GO" id="GO:0005814">
    <property type="term" value="C:centriole"/>
    <property type="evidence" value="ECO:0007669"/>
    <property type="project" value="TreeGrafter"/>
</dbReference>
<reference evidence="5 6" key="1">
    <citation type="journal article" date="2021" name="Elife">
        <title>Chloroplast acquisition without the gene transfer in kleptoplastic sea slugs, Plakobranchus ocellatus.</title>
        <authorList>
            <person name="Maeda T."/>
            <person name="Takahashi S."/>
            <person name="Yoshida T."/>
            <person name="Shimamura S."/>
            <person name="Takaki Y."/>
            <person name="Nagai Y."/>
            <person name="Toyoda A."/>
            <person name="Suzuki Y."/>
            <person name="Arimoto A."/>
            <person name="Ishii H."/>
            <person name="Satoh N."/>
            <person name="Nishiyama T."/>
            <person name="Hasebe M."/>
            <person name="Maruyama T."/>
            <person name="Minagawa J."/>
            <person name="Obokata J."/>
            <person name="Shigenobu S."/>
        </authorList>
    </citation>
    <scope>NUCLEOTIDE SEQUENCE [LARGE SCALE GENOMIC DNA]</scope>
</reference>
<feature type="compositionally biased region" description="Polar residues" evidence="3">
    <location>
        <begin position="484"/>
        <end position="497"/>
    </location>
</feature>
<evidence type="ECO:0000256" key="3">
    <source>
        <dbReference type="SAM" id="MobiDB-lite"/>
    </source>
</evidence>
<gene>
    <name evidence="5" type="ORF">PoB_005670100</name>
</gene>
<feature type="coiled-coil region" evidence="2">
    <location>
        <begin position="253"/>
        <end position="294"/>
    </location>
</feature>
<proteinExistence type="predicted"/>
<dbReference type="InterPro" id="IPR004210">
    <property type="entry name" value="BESS_motif"/>
</dbReference>
<feature type="region of interest" description="Disordered" evidence="3">
    <location>
        <begin position="125"/>
        <end position="169"/>
    </location>
</feature>
<name>A0AAV4CFP5_9GAST</name>
<dbReference type="PANTHER" id="PTHR46657:SF1">
    <property type="entry name" value="CENTROSOMAL PROTEIN OF 128 KDA"/>
    <property type="match status" value="1"/>
</dbReference>
<protein>
    <submittedName>
        <fullName evidence="5">Transcription factor adf-1</fullName>
    </submittedName>
</protein>
<dbReference type="PROSITE" id="PS51031">
    <property type="entry name" value="BESS"/>
    <property type="match status" value="1"/>
</dbReference>
<feature type="domain" description="BESS" evidence="4">
    <location>
        <begin position="200"/>
        <end position="239"/>
    </location>
</feature>
<keyword evidence="1" id="KW-0539">Nucleus</keyword>
<dbReference type="EMBL" id="BLXT01006232">
    <property type="protein sequence ID" value="GFO30196.1"/>
    <property type="molecule type" value="Genomic_DNA"/>
</dbReference>
<keyword evidence="2" id="KW-0175">Coiled coil</keyword>
<dbReference type="PANTHER" id="PTHR46657">
    <property type="entry name" value="CENTROSOMAL PROTEIN OF 128 KDA"/>
    <property type="match status" value="1"/>
</dbReference>
<comment type="subcellular location">
    <subcellularLocation>
        <location evidence="1">Nucleus</location>
    </subcellularLocation>
</comment>
<dbReference type="GO" id="GO:0005634">
    <property type="term" value="C:nucleus"/>
    <property type="evidence" value="ECO:0007669"/>
    <property type="project" value="UniProtKB-SubCell"/>
</dbReference>
<sequence length="554" mass="63337">MLSVNGSYTMREVPETALRKKWRYLRDNFAVEYGKRPISRSGDSGDNCPQPKWAYYKQLLFLKDVVTPRASSGSLRSFMATSPAETVAEENTVISVETDVASEPVYSEVSQEASPEAWNTFEQIVDSRDTSVGSESQETEEGLGRRNFAAGSSVAQSTPSRPRKRKQPGQEDYFQTLIELEKQKVGFLNEKQSKKIQEGDDADLMFFKSLLPHVKRIPPYKKLRFQSRIQAVVEEFAYPEQGPLDEEIYSQLAEDDLNRVKRLEGQLTSAQMELEKLENQQINLIQEIAMEIDALVETVSIDATSKCAPINGLRNLATTGSSFPSHLLTEIKNKIKWIKSEFRERLLRERRLRQEFRAALSSSDADRKFLVSELARKDEELDDVVAEKQVIAMKEIQTQSAVEELEEHVLDLSDELVVRRLREEEQRRTFAREKQHIIDDMEDILDAQKEKDKIEQRYKRLQDTLKSLHQDLKSDAGNRAKSPSRPSNGILRSTSPYATPRKRNNNHVRISPATPTKEFNKDDPVTPATTPPPLALSDDEFRSRFIPRTPQDVS</sequence>